<dbReference type="PANTHER" id="PTHR43877">
    <property type="entry name" value="AMINOALKYLPHOSPHONATE N-ACETYLTRANSFERASE-RELATED-RELATED"/>
    <property type="match status" value="1"/>
</dbReference>
<keyword evidence="1 4" id="KW-0808">Transferase</keyword>
<dbReference type="EMBL" id="CP000927">
    <property type="protein sequence ID" value="ABZ70826.1"/>
    <property type="molecule type" value="Genomic_DNA"/>
</dbReference>
<dbReference type="PANTHER" id="PTHR43877:SF2">
    <property type="entry name" value="AMINOALKYLPHOSPHONATE N-ACETYLTRANSFERASE-RELATED"/>
    <property type="match status" value="1"/>
</dbReference>
<feature type="domain" description="N-acetyltransferase" evidence="3">
    <location>
        <begin position="1"/>
        <end position="143"/>
    </location>
</feature>
<evidence type="ECO:0000256" key="2">
    <source>
        <dbReference type="ARBA" id="ARBA00023315"/>
    </source>
</evidence>
<accession>B0T2K5</accession>
<keyword evidence="2" id="KW-0012">Acyltransferase</keyword>
<dbReference type="HOGENOM" id="CLU_115862_2_0_5"/>
<dbReference type="Gene3D" id="3.40.630.30">
    <property type="match status" value="1"/>
</dbReference>
<gene>
    <name evidence="4" type="ordered locus">Caul_1697</name>
</gene>
<dbReference type="InterPro" id="IPR050832">
    <property type="entry name" value="Bact_Acetyltransf"/>
</dbReference>
<proteinExistence type="predicted"/>
<dbReference type="eggNOG" id="COG0456">
    <property type="taxonomic scope" value="Bacteria"/>
</dbReference>
<dbReference type="GO" id="GO:0016747">
    <property type="term" value="F:acyltransferase activity, transferring groups other than amino-acyl groups"/>
    <property type="evidence" value="ECO:0007669"/>
    <property type="project" value="InterPro"/>
</dbReference>
<dbReference type="InterPro" id="IPR000182">
    <property type="entry name" value="GNAT_dom"/>
</dbReference>
<protein>
    <submittedName>
        <fullName evidence="4">GCN5-related N-acetyltransferase</fullName>
    </submittedName>
</protein>
<evidence type="ECO:0000259" key="3">
    <source>
        <dbReference type="PROSITE" id="PS51186"/>
    </source>
</evidence>
<evidence type="ECO:0000313" key="4">
    <source>
        <dbReference type="EMBL" id="ABZ70826.1"/>
    </source>
</evidence>
<sequence>MALEHAIQETDTPSLESYRQGLAVLRDFTGKAVGPPDNRDFAVLITAPGEAAVLGGLWAQSRWGAFYVDMVVVPEALRGTGVGTDLMARAEAEARRRGCHLMWLDTYAFQARPFYERLGFEVFAQMDGPAPFYPRWFMRKMLA</sequence>
<dbReference type="AlphaFoldDB" id="B0T2K5"/>
<dbReference type="Pfam" id="PF00583">
    <property type="entry name" value="Acetyltransf_1"/>
    <property type="match status" value="1"/>
</dbReference>
<dbReference type="KEGG" id="cak:Caul_1697"/>
<name>B0T2K5_CAUSK</name>
<dbReference type="SUPFAM" id="SSF55729">
    <property type="entry name" value="Acyl-CoA N-acyltransferases (Nat)"/>
    <property type="match status" value="1"/>
</dbReference>
<dbReference type="InterPro" id="IPR016181">
    <property type="entry name" value="Acyl_CoA_acyltransferase"/>
</dbReference>
<reference evidence="4" key="1">
    <citation type="submission" date="2008-01" db="EMBL/GenBank/DDBJ databases">
        <title>Complete sequence of chromosome of Caulobacter sp. K31.</title>
        <authorList>
            <consortium name="US DOE Joint Genome Institute"/>
            <person name="Copeland A."/>
            <person name="Lucas S."/>
            <person name="Lapidus A."/>
            <person name="Barry K."/>
            <person name="Glavina del Rio T."/>
            <person name="Dalin E."/>
            <person name="Tice H."/>
            <person name="Pitluck S."/>
            <person name="Bruce D."/>
            <person name="Goodwin L."/>
            <person name="Thompson L.S."/>
            <person name="Brettin T."/>
            <person name="Detter J.C."/>
            <person name="Han C."/>
            <person name="Schmutz J."/>
            <person name="Larimer F."/>
            <person name="Land M."/>
            <person name="Hauser L."/>
            <person name="Kyrpides N."/>
            <person name="Kim E."/>
            <person name="Stephens C."/>
            <person name="Richardson P."/>
        </authorList>
    </citation>
    <scope>NUCLEOTIDE SEQUENCE [LARGE SCALE GENOMIC DNA]</scope>
    <source>
        <strain evidence="4">K31</strain>
    </source>
</reference>
<dbReference type="STRING" id="366602.Caul_1697"/>
<organism evidence="4">
    <name type="scientific">Caulobacter sp. (strain K31)</name>
    <dbReference type="NCBI Taxonomy" id="366602"/>
    <lineage>
        <taxon>Bacteria</taxon>
        <taxon>Pseudomonadati</taxon>
        <taxon>Pseudomonadota</taxon>
        <taxon>Alphaproteobacteria</taxon>
        <taxon>Caulobacterales</taxon>
        <taxon>Caulobacteraceae</taxon>
        <taxon>Caulobacter</taxon>
    </lineage>
</organism>
<dbReference type="OrthoDB" id="9787920at2"/>
<dbReference type="PROSITE" id="PS51186">
    <property type="entry name" value="GNAT"/>
    <property type="match status" value="1"/>
</dbReference>
<evidence type="ECO:0000256" key="1">
    <source>
        <dbReference type="ARBA" id="ARBA00022679"/>
    </source>
</evidence>